<accession>A0ABT7YAR0</accession>
<dbReference type="RefSeq" id="WP_289999167.1">
    <property type="nucleotide sequence ID" value="NZ_JAUEPH010000002.1"/>
</dbReference>
<evidence type="ECO:0000313" key="5">
    <source>
        <dbReference type="Proteomes" id="UP001171916"/>
    </source>
</evidence>
<protein>
    <submittedName>
        <fullName evidence="4">TonB-dependent receptor</fullName>
    </submittedName>
</protein>
<evidence type="ECO:0000313" key="4">
    <source>
        <dbReference type="EMBL" id="MDN3203607.1"/>
    </source>
</evidence>
<dbReference type="SUPFAM" id="SSF56935">
    <property type="entry name" value="Porins"/>
    <property type="match status" value="1"/>
</dbReference>
<comment type="caution">
    <text evidence="4">The sequence shown here is derived from an EMBL/GenBank/DDBJ whole genome shotgun (WGS) entry which is preliminary data.</text>
</comment>
<comment type="subcellular location">
    <subcellularLocation>
        <location evidence="1">Cell outer membrane</location>
    </subcellularLocation>
</comment>
<evidence type="ECO:0000256" key="3">
    <source>
        <dbReference type="ARBA" id="ARBA00023237"/>
    </source>
</evidence>
<dbReference type="InterPro" id="IPR036942">
    <property type="entry name" value="Beta-barrel_TonB_sf"/>
</dbReference>
<dbReference type="Gene3D" id="2.40.170.20">
    <property type="entry name" value="TonB-dependent receptor, beta-barrel domain"/>
    <property type="match status" value="1"/>
</dbReference>
<keyword evidence="4" id="KW-0675">Receptor</keyword>
<dbReference type="EMBL" id="JAUEPH010000002">
    <property type="protein sequence ID" value="MDN3203607.1"/>
    <property type="molecule type" value="Genomic_DNA"/>
</dbReference>
<gene>
    <name evidence="4" type="ORF">QVH07_05585</name>
</gene>
<dbReference type="Proteomes" id="UP001171916">
    <property type="component" value="Unassembled WGS sequence"/>
</dbReference>
<proteinExistence type="predicted"/>
<evidence type="ECO:0000256" key="2">
    <source>
        <dbReference type="ARBA" id="ARBA00023136"/>
    </source>
</evidence>
<sequence length="559" mass="63576">MKKAIKIFILAGIVFFGVSKIQAQTETRGEVSDQEFIIRKDRVLTLPTQPRAYEKLPILPQPKGLEDFQYTINRYGLNIRPLSLETTAAQKVYRKDRRDLYPGYVKAGYGNFASPLFEARYMATEVDQFNFSAQLNHQSFGEGPLGGEESKESHSHAGFDGSYYTDLVEIFGGLHWNQDGYSFYGFDPEEFEAADFQTPDNVFNTISIHGGVRDIEKVGPLSYEAKVGFRNFEDSYEAKESDIMFGGNVKYRLNDDWTIKTGLNFSGTNVENLNYSASRNFFSIRPSVEFRYGDFDFEAGINIISENDSIQDKSSDFRIFPALKAHYQFAEEFGFFAEFSGDVNRQTYHSFVSENPFLGPIDRILNTVNNYHLEGGIQGQFNEVFNYMGSVNVDRFNQLYFFVNSANEMSQFDIIYDDKSTVISIQGEVGLKISDTYQLGSEINLFQYSLNEVSEAWHRPVWEVSINNQIRPIESLLIQANLNFMGGVKARGMMLEESNAINVITLPTIADLQLQADFAITERFSVFAQGNNIFNGSNARWLMYPVRGIQLVGGLSYKF</sequence>
<reference evidence="4" key="1">
    <citation type="submission" date="2023-06" db="EMBL/GenBank/DDBJ databases">
        <title>Robiginitalea aurantiacus sp. nov. and Algoriphagus sediminis sp. nov., isolated from coastal sediment.</title>
        <authorList>
            <person name="Zhou Z.Y."/>
            <person name="An J."/>
            <person name="Jia Y.W."/>
            <person name="Du Z.J."/>
        </authorList>
    </citation>
    <scope>NUCLEOTIDE SEQUENCE</scope>
    <source>
        <strain evidence="4">C2-7</strain>
    </source>
</reference>
<organism evidence="4 5">
    <name type="scientific">Algoriphagus sediminis</name>
    <dbReference type="NCBI Taxonomy" id="3057113"/>
    <lineage>
        <taxon>Bacteria</taxon>
        <taxon>Pseudomonadati</taxon>
        <taxon>Bacteroidota</taxon>
        <taxon>Cytophagia</taxon>
        <taxon>Cytophagales</taxon>
        <taxon>Cyclobacteriaceae</taxon>
        <taxon>Algoriphagus</taxon>
    </lineage>
</organism>
<keyword evidence="5" id="KW-1185">Reference proteome</keyword>
<keyword evidence="2" id="KW-0472">Membrane</keyword>
<evidence type="ECO:0000256" key="1">
    <source>
        <dbReference type="ARBA" id="ARBA00004442"/>
    </source>
</evidence>
<keyword evidence="3" id="KW-0998">Cell outer membrane</keyword>
<name>A0ABT7YAR0_9BACT</name>